<evidence type="ECO:0000313" key="5">
    <source>
        <dbReference type="EMBL" id="RJP69191.1"/>
    </source>
</evidence>
<evidence type="ECO:0000256" key="2">
    <source>
        <dbReference type="ARBA" id="ARBA00022980"/>
    </source>
</evidence>
<keyword evidence="2 5" id="KW-0689">Ribosomal protein</keyword>
<proteinExistence type="inferred from homology"/>
<dbReference type="EMBL" id="QZKI01000085">
    <property type="protein sequence ID" value="RJP69191.1"/>
    <property type="molecule type" value="Genomic_DNA"/>
</dbReference>
<dbReference type="GO" id="GO:1990904">
    <property type="term" value="C:ribonucleoprotein complex"/>
    <property type="evidence" value="ECO:0007669"/>
    <property type="project" value="UniProtKB-KW"/>
</dbReference>
<dbReference type="Pfam" id="PF01165">
    <property type="entry name" value="Ribosomal_S21"/>
    <property type="match status" value="1"/>
</dbReference>
<gene>
    <name evidence="5" type="primary">rpsU</name>
    <name evidence="5" type="ORF">C4532_11520</name>
</gene>
<reference evidence="5 6" key="1">
    <citation type="journal article" date="2017" name="ISME J.">
        <title>Energy and carbon metabolisms in a deep terrestrial subsurface fluid microbial community.</title>
        <authorList>
            <person name="Momper L."/>
            <person name="Jungbluth S.P."/>
            <person name="Lee M.D."/>
            <person name="Amend J.P."/>
        </authorList>
    </citation>
    <scope>NUCLEOTIDE SEQUENCE [LARGE SCALE GENOMIC DNA]</scope>
    <source>
        <strain evidence="5">SURF_17</strain>
    </source>
</reference>
<organism evidence="5 6">
    <name type="scientific">Candidatus Abyssobacteria bacterium SURF_17</name>
    <dbReference type="NCBI Taxonomy" id="2093361"/>
    <lineage>
        <taxon>Bacteria</taxon>
        <taxon>Pseudomonadati</taxon>
        <taxon>Candidatus Hydrogenedentota</taxon>
        <taxon>Candidatus Abyssobacteria</taxon>
    </lineage>
</organism>
<evidence type="ECO:0000256" key="1">
    <source>
        <dbReference type="ARBA" id="ARBA00006640"/>
    </source>
</evidence>
<comment type="similarity">
    <text evidence="1">Belongs to the bacterial ribosomal protein bS21 family.</text>
</comment>
<name>A0A419EX23_9BACT</name>
<keyword evidence="3" id="KW-0687">Ribonucleoprotein</keyword>
<evidence type="ECO:0000256" key="4">
    <source>
        <dbReference type="ARBA" id="ARBA00035135"/>
    </source>
</evidence>
<dbReference type="NCBIfam" id="TIGR00030">
    <property type="entry name" value="S21p"/>
    <property type="match status" value="1"/>
</dbReference>
<accession>A0A419EX23</accession>
<dbReference type="Proteomes" id="UP000285961">
    <property type="component" value="Unassembled WGS sequence"/>
</dbReference>
<dbReference type="InterPro" id="IPR038380">
    <property type="entry name" value="Ribosomal_bS21_sf"/>
</dbReference>
<dbReference type="GO" id="GO:0005840">
    <property type="term" value="C:ribosome"/>
    <property type="evidence" value="ECO:0007669"/>
    <property type="project" value="UniProtKB-KW"/>
</dbReference>
<evidence type="ECO:0000313" key="6">
    <source>
        <dbReference type="Proteomes" id="UP000285961"/>
    </source>
</evidence>
<protein>
    <recommendedName>
        <fullName evidence="4">Small ribosomal subunit protein bS21</fullName>
    </recommendedName>
</protein>
<evidence type="ECO:0000256" key="3">
    <source>
        <dbReference type="ARBA" id="ARBA00023274"/>
    </source>
</evidence>
<sequence length="50" mass="6058">MAKVEVDGDLERALKKFNKKVTDEKILTEYKKREHFINKKKRKRRPKKAS</sequence>
<dbReference type="AlphaFoldDB" id="A0A419EX23"/>
<dbReference type="InterPro" id="IPR001911">
    <property type="entry name" value="Ribosomal_bS21"/>
</dbReference>
<dbReference type="GO" id="GO:0003735">
    <property type="term" value="F:structural constituent of ribosome"/>
    <property type="evidence" value="ECO:0007669"/>
    <property type="project" value="InterPro"/>
</dbReference>
<dbReference type="Gene3D" id="1.20.5.1150">
    <property type="entry name" value="Ribosomal protein S8"/>
    <property type="match status" value="1"/>
</dbReference>
<dbReference type="GO" id="GO:0006412">
    <property type="term" value="P:translation"/>
    <property type="evidence" value="ECO:0007669"/>
    <property type="project" value="InterPro"/>
</dbReference>
<comment type="caution">
    <text evidence="5">The sequence shown here is derived from an EMBL/GenBank/DDBJ whole genome shotgun (WGS) entry which is preliminary data.</text>
</comment>